<proteinExistence type="predicted"/>
<dbReference type="RefSeq" id="WP_172628110.1">
    <property type="nucleotide sequence ID" value="NZ_CAADFC020000014.1"/>
</dbReference>
<reference evidence="1" key="1">
    <citation type="submission" date="2019-02" db="EMBL/GenBank/DDBJ databases">
        <authorList>
            <person name="Pothier F.J."/>
        </authorList>
    </citation>
    <scope>NUCLEOTIDE SEQUENCE</scope>
    <source>
        <strain evidence="1">CI-1B</strain>
    </source>
</reference>
<dbReference type="AlphaFoldDB" id="A0A508TDV5"/>
<gene>
    <name evidence="1" type="ORF">CI1B_38980</name>
</gene>
<sequence length="138" mass="14748">MTDIGGKWTYRSFHNDPAPVGDDADKALGLIFAEAEFTFEISGTSLTGTIRWGHDGLDLKGTIQPATATTPLSVRIFGTGRKDIGTDGWEYDYNACLAHQWPNGINQVPALVGSVIRAKPHGSSPAGYVASFIAVKQP</sequence>
<organism evidence="1 2">
    <name type="scientific">Bradyrhizobium ivorense</name>
    <dbReference type="NCBI Taxonomy" id="2511166"/>
    <lineage>
        <taxon>Bacteria</taxon>
        <taxon>Pseudomonadati</taxon>
        <taxon>Pseudomonadota</taxon>
        <taxon>Alphaproteobacteria</taxon>
        <taxon>Hyphomicrobiales</taxon>
        <taxon>Nitrobacteraceae</taxon>
        <taxon>Bradyrhizobium</taxon>
    </lineage>
</organism>
<evidence type="ECO:0000313" key="2">
    <source>
        <dbReference type="Proteomes" id="UP000328092"/>
    </source>
</evidence>
<dbReference type="EMBL" id="CAADFC020000014">
    <property type="protein sequence ID" value="VIO72254.1"/>
    <property type="molecule type" value="Genomic_DNA"/>
</dbReference>
<evidence type="ECO:0000313" key="1">
    <source>
        <dbReference type="EMBL" id="VIO72254.1"/>
    </source>
</evidence>
<protein>
    <submittedName>
        <fullName evidence="1">Uncharacterized protein</fullName>
    </submittedName>
</protein>
<comment type="caution">
    <text evidence="1">The sequence shown here is derived from an EMBL/GenBank/DDBJ whole genome shotgun (WGS) entry which is preliminary data.</text>
</comment>
<dbReference type="Proteomes" id="UP000328092">
    <property type="component" value="Unassembled WGS sequence"/>
</dbReference>
<name>A0A508TDV5_9BRAD</name>
<accession>A0A508TDV5</accession>
<keyword evidence="2" id="KW-1185">Reference proteome</keyword>